<gene>
    <name evidence="1" type="ordered locus">Arcpr_1767</name>
</gene>
<keyword evidence="2" id="KW-1185">Reference proteome</keyword>
<dbReference type="EMBL" id="CP001857">
    <property type="protein sequence ID" value="ADB58811.1"/>
    <property type="molecule type" value="Genomic_DNA"/>
</dbReference>
<evidence type="ECO:0000313" key="1">
    <source>
        <dbReference type="EMBL" id="ADB58811.1"/>
    </source>
</evidence>
<dbReference type="AlphaFoldDB" id="D2RFB7"/>
<sequence length="242" mass="28997">MISTTYVTYVSHTLHEPSKTALGTKPDLIDEWKRLIEECNLFSLSRKSIRDALESVDKLSRYLDENLSYFIIDHKPALQNPISHFRKHFEVFDDYVKRKIISPDVATDLMYLNYLYDSVHQLLFVSTYQPHGTNDPSLRIEILNIPSKLFDWMFKLDYLLIGLYERKSLDKELFNELKTSAQKFLREALNLRIFLPISTHDIFTKYKKLFWSQEIRDSTRFKWLISYLYDRVHHERSQTEKD</sequence>
<accession>D2RFB7</accession>
<dbReference type="KEGG" id="apo:Arcpr_1767"/>
<dbReference type="GeneID" id="8740462"/>
<proteinExistence type="predicted"/>
<dbReference type="STRING" id="572546.Arcpr_1767"/>
<protein>
    <submittedName>
        <fullName evidence="1">Uncharacterized protein</fullName>
    </submittedName>
</protein>
<organism evidence="1 2">
    <name type="scientific">Archaeoglobus profundus (strain DSM 5631 / JCM 9629 / NBRC 100127 / Av18)</name>
    <dbReference type="NCBI Taxonomy" id="572546"/>
    <lineage>
        <taxon>Archaea</taxon>
        <taxon>Methanobacteriati</taxon>
        <taxon>Methanobacteriota</taxon>
        <taxon>Archaeoglobi</taxon>
        <taxon>Archaeoglobales</taxon>
        <taxon>Archaeoglobaceae</taxon>
        <taxon>Archaeoglobus</taxon>
    </lineage>
</organism>
<name>D2RFB7_ARCPA</name>
<evidence type="ECO:0000313" key="2">
    <source>
        <dbReference type="Proteomes" id="UP000001901"/>
    </source>
</evidence>
<dbReference type="HOGENOM" id="CLU_1145173_0_0_2"/>
<reference evidence="1 2" key="1">
    <citation type="journal article" date="2010" name="Stand. Genomic Sci.">
        <title>Complete genome sequence of Archaeoglobus profundus type strain (AV18).</title>
        <authorList>
            <person name="von Jan M."/>
            <person name="Lapidus A."/>
            <person name="Del Rio T.G."/>
            <person name="Copeland A."/>
            <person name="Tice H."/>
            <person name="Cheng J.F."/>
            <person name="Lucas S."/>
            <person name="Chen F."/>
            <person name="Nolan M."/>
            <person name="Goodwin L."/>
            <person name="Han C."/>
            <person name="Pitluck S."/>
            <person name="Liolios K."/>
            <person name="Ivanova N."/>
            <person name="Mavromatis K."/>
            <person name="Ovchinnikova G."/>
            <person name="Chertkov O."/>
            <person name="Pati A."/>
            <person name="Chen A."/>
            <person name="Palaniappan K."/>
            <person name="Land M."/>
            <person name="Hauser L."/>
            <person name="Chang Y.J."/>
            <person name="Jeffries C.D."/>
            <person name="Saunders E."/>
            <person name="Brettin T."/>
            <person name="Detter J.C."/>
            <person name="Chain P."/>
            <person name="Eichinger K."/>
            <person name="Huber H."/>
            <person name="Spring S."/>
            <person name="Rohde M."/>
            <person name="Goker M."/>
            <person name="Wirth R."/>
            <person name="Woyke T."/>
            <person name="Bristow J."/>
            <person name="Eisen J.A."/>
            <person name="Markowitz V."/>
            <person name="Hugenholtz P."/>
            <person name="Kyrpides N.C."/>
            <person name="Klenk H.P."/>
        </authorList>
    </citation>
    <scope>NUCLEOTIDE SEQUENCE [LARGE SCALE GENOMIC DNA]</scope>
    <source>
        <strain evidence="2">DSM 5631 / JCM 9629 / NBRC 100127 / Av18</strain>
    </source>
</reference>
<dbReference type="Proteomes" id="UP000001901">
    <property type="component" value="Chromosome"/>
</dbReference>
<dbReference type="RefSeq" id="WP_012941146.1">
    <property type="nucleotide sequence ID" value="NC_013741.1"/>
</dbReference>
<dbReference type="PaxDb" id="572546-Arcpr_1767"/>